<dbReference type="AlphaFoldDB" id="A0A1S8LEF6"/>
<dbReference type="STRING" id="84029.CROST_46610"/>
<dbReference type="KEGG" id="crw:CROST_012010"/>
<accession>A0A1S8LEF6</accession>
<reference evidence="1 2" key="1">
    <citation type="submission" date="2022-04" db="EMBL/GenBank/DDBJ databases">
        <title>Genome sequence of C. roseum typestrain.</title>
        <authorList>
            <person name="Poehlein A."/>
            <person name="Schoch T."/>
            <person name="Duerre P."/>
            <person name="Daniel R."/>
        </authorList>
    </citation>
    <scope>NUCLEOTIDE SEQUENCE [LARGE SCALE GENOMIC DNA]</scope>
    <source>
        <strain evidence="1 2">DSM 7320</strain>
    </source>
</reference>
<proteinExistence type="predicted"/>
<name>A0A1S8LEF6_9CLOT</name>
<dbReference type="EMBL" id="CP096983">
    <property type="protein sequence ID" value="URZ10491.1"/>
    <property type="molecule type" value="Genomic_DNA"/>
</dbReference>
<keyword evidence="2" id="KW-1185">Reference proteome</keyword>
<evidence type="ECO:0000313" key="2">
    <source>
        <dbReference type="Proteomes" id="UP000190951"/>
    </source>
</evidence>
<sequence length="164" mass="18887">MSVESLGILSLNPFLMQGILQNFLQGYGGEVEFDLVFYVLPIILYKESRDKLVKANSKSRMDTLFGNKDVLKYNGKMKIYSMTRLGGFIERFNELQELTKRTIIVLCNENKIKLQEKIVLLKKDNYKNYKGSEEYKAILKAAYYLGVVFSNTSIQLINEFLGVV</sequence>
<protein>
    <submittedName>
        <fullName evidence="1">Uncharacterized protein</fullName>
    </submittedName>
</protein>
<gene>
    <name evidence="1" type="ORF">CROST_012010</name>
</gene>
<dbReference type="InterPro" id="IPR045390">
    <property type="entry name" value="ABC-3C_MC3"/>
</dbReference>
<dbReference type="Pfam" id="PF20131">
    <property type="entry name" value="MC3"/>
    <property type="match status" value="1"/>
</dbReference>
<dbReference type="Proteomes" id="UP000190951">
    <property type="component" value="Chromosome"/>
</dbReference>
<evidence type="ECO:0000313" key="1">
    <source>
        <dbReference type="EMBL" id="URZ10491.1"/>
    </source>
</evidence>
<organism evidence="1 2">
    <name type="scientific">Clostridium felsineum</name>
    <dbReference type="NCBI Taxonomy" id="36839"/>
    <lineage>
        <taxon>Bacteria</taxon>
        <taxon>Bacillati</taxon>
        <taxon>Bacillota</taxon>
        <taxon>Clostridia</taxon>
        <taxon>Eubacteriales</taxon>
        <taxon>Clostridiaceae</taxon>
        <taxon>Clostridium</taxon>
    </lineage>
</organism>
<dbReference type="RefSeq" id="WP_077836098.1">
    <property type="nucleotide sequence ID" value="NZ_CP096983.1"/>
</dbReference>